<dbReference type="InterPro" id="IPR036881">
    <property type="entry name" value="Glyco_hydro_3_C_sf"/>
</dbReference>
<evidence type="ECO:0000256" key="5">
    <source>
        <dbReference type="ARBA" id="ARBA00023295"/>
    </source>
</evidence>
<evidence type="ECO:0000256" key="4">
    <source>
        <dbReference type="ARBA" id="ARBA00022801"/>
    </source>
</evidence>
<dbReference type="STRING" id="1043004.A0A074WES1"/>
<dbReference type="Proteomes" id="UP000027730">
    <property type="component" value="Unassembled WGS sequence"/>
</dbReference>
<accession>A0A074WES1</accession>
<dbReference type="InterPro" id="IPR050288">
    <property type="entry name" value="Cellulose_deg_GH3"/>
</dbReference>
<dbReference type="Gene3D" id="2.60.40.10">
    <property type="entry name" value="Immunoglobulins"/>
    <property type="match status" value="1"/>
</dbReference>
<dbReference type="OrthoDB" id="2123594at2759"/>
<evidence type="ECO:0000313" key="6">
    <source>
        <dbReference type="EMBL" id="KEQ68387.1"/>
    </source>
</evidence>
<dbReference type="RefSeq" id="XP_013422570.1">
    <property type="nucleotide sequence ID" value="XM_013567116.1"/>
</dbReference>
<reference evidence="6 7" key="1">
    <citation type="journal article" date="2014" name="BMC Genomics">
        <title>Genome sequencing of four Aureobasidium pullulans varieties: biotechnological potential, stress tolerance, and description of new species.</title>
        <authorList>
            <person name="Gostin Ar C."/>
            <person name="Ohm R.A."/>
            <person name="Kogej T."/>
            <person name="Sonjak S."/>
            <person name="Turk M."/>
            <person name="Zajc J."/>
            <person name="Zalar P."/>
            <person name="Grube M."/>
            <person name="Sun H."/>
            <person name="Han J."/>
            <person name="Sharma A."/>
            <person name="Chiniquy J."/>
            <person name="Ngan C.Y."/>
            <person name="Lipzen A."/>
            <person name="Barry K."/>
            <person name="Grigoriev I.V."/>
            <person name="Gunde-Cimerman N."/>
        </authorList>
    </citation>
    <scope>NUCLEOTIDE SEQUENCE [LARGE SCALE GENOMIC DNA]</scope>
    <source>
        <strain evidence="6 7">CBS 147.97</strain>
    </source>
</reference>
<evidence type="ECO:0000256" key="1">
    <source>
        <dbReference type="ARBA" id="ARBA00000448"/>
    </source>
</evidence>
<evidence type="ECO:0000256" key="2">
    <source>
        <dbReference type="ARBA" id="ARBA00005336"/>
    </source>
</evidence>
<dbReference type="AlphaFoldDB" id="A0A074WES1"/>
<comment type="similarity">
    <text evidence="2">Belongs to the glycosyl hydrolase 3 family.</text>
</comment>
<dbReference type="EMBL" id="KL584731">
    <property type="protein sequence ID" value="KEQ68387.1"/>
    <property type="molecule type" value="Genomic_DNA"/>
</dbReference>
<proteinExistence type="inferred from homology"/>
<dbReference type="GO" id="GO:0009251">
    <property type="term" value="P:glucan catabolic process"/>
    <property type="evidence" value="ECO:0007669"/>
    <property type="project" value="TreeGrafter"/>
</dbReference>
<comment type="catalytic activity">
    <reaction evidence="1">
        <text>Hydrolysis of terminal, non-reducing beta-D-glucosyl residues with release of beta-D-glucose.</text>
        <dbReference type="EC" id="3.2.1.21"/>
    </reaction>
</comment>
<dbReference type="EC" id="3.2.1.21" evidence="3"/>
<dbReference type="GeneID" id="25417735"/>
<dbReference type="GO" id="GO:0008422">
    <property type="term" value="F:beta-glucosidase activity"/>
    <property type="evidence" value="ECO:0007669"/>
    <property type="project" value="UniProtKB-EC"/>
</dbReference>
<sequence length="149" mass="16487">MAAHTIDFQTCLSCVKAGEYSIPTSEDHLPFFEAETFHVTYNKWFGQRLLDAKGMDAAFPLGFGLSYTSFSISKLLVGKVRDGRIPVSVQVTNTGSRVGRHIVQVYGKTIADDFPSRVLLGFAPVDLAIRETKSVDISASIRPLMRWSN</sequence>
<keyword evidence="5" id="KW-0326">Glycosidase</keyword>
<dbReference type="SUPFAM" id="SSF52279">
    <property type="entry name" value="Beta-D-glucan exohydrolase, C-terminal domain"/>
    <property type="match status" value="1"/>
</dbReference>
<keyword evidence="4" id="KW-0378">Hydrolase</keyword>
<dbReference type="HOGENOM" id="CLU_1749256_0_0_1"/>
<name>A0A074WES1_9PEZI</name>
<protein>
    <recommendedName>
        <fullName evidence="3">beta-glucosidase</fullName>
        <ecNumber evidence="3">3.2.1.21</ecNumber>
    </recommendedName>
</protein>
<dbReference type="InterPro" id="IPR013783">
    <property type="entry name" value="Ig-like_fold"/>
</dbReference>
<gene>
    <name evidence="6" type="ORF">M436DRAFT_86509</name>
</gene>
<keyword evidence="7" id="KW-1185">Reference proteome</keyword>
<evidence type="ECO:0000313" key="7">
    <source>
        <dbReference type="Proteomes" id="UP000027730"/>
    </source>
</evidence>
<dbReference type="PANTHER" id="PTHR42715:SF3">
    <property type="entry name" value="BETA-GLUCOSIDASE B-RELATED"/>
    <property type="match status" value="1"/>
</dbReference>
<organism evidence="6 7">
    <name type="scientific">Aureobasidium namibiae CBS 147.97</name>
    <dbReference type="NCBI Taxonomy" id="1043004"/>
    <lineage>
        <taxon>Eukaryota</taxon>
        <taxon>Fungi</taxon>
        <taxon>Dikarya</taxon>
        <taxon>Ascomycota</taxon>
        <taxon>Pezizomycotina</taxon>
        <taxon>Dothideomycetes</taxon>
        <taxon>Dothideomycetidae</taxon>
        <taxon>Dothideales</taxon>
        <taxon>Saccotheciaceae</taxon>
        <taxon>Aureobasidium</taxon>
    </lineage>
</organism>
<dbReference type="PANTHER" id="PTHR42715">
    <property type="entry name" value="BETA-GLUCOSIDASE"/>
    <property type="match status" value="1"/>
</dbReference>
<evidence type="ECO:0000256" key="3">
    <source>
        <dbReference type="ARBA" id="ARBA00012744"/>
    </source>
</evidence>